<feature type="region of interest" description="Disordered" evidence="2">
    <location>
        <begin position="77"/>
        <end position="183"/>
    </location>
</feature>
<keyword evidence="1" id="KW-1015">Disulfide bond</keyword>
<evidence type="ECO:0000313" key="4">
    <source>
        <dbReference type="EMBL" id="RUS78823.1"/>
    </source>
</evidence>
<feature type="domain" description="SMB" evidence="3">
    <location>
        <begin position="191"/>
        <end position="231"/>
    </location>
</feature>
<dbReference type="SUPFAM" id="SSF90188">
    <property type="entry name" value="Somatomedin B domain"/>
    <property type="match status" value="1"/>
</dbReference>
<dbReference type="InterPro" id="IPR036024">
    <property type="entry name" value="Somatomedin_B-like_dom_sf"/>
</dbReference>
<dbReference type="Proteomes" id="UP000271974">
    <property type="component" value="Unassembled WGS sequence"/>
</dbReference>
<keyword evidence="5" id="KW-1185">Reference proteome</keyword>
<protein>
    <recommendedName>
        <fullName evidence="3">SMB domain-containing protein</fullName>
    </recommendedName>
</protein>
<evidence type="ECO:0000313" key="5">
    <source>
        <dbReference type="Proteomes" id="UP000271974"/>
    </source>
</evidence>
<proteinExistence type="predicted"/>
<comment type="caution">
    <text evidence="4">The sequence shown here is derived from an EMBL/GenBank/DDBJ whole genome shotgun (WGS) entry which is preliminary data.</text>
</comment>
<reference evidence="4 5" key="1">
    <citation type="submission" date="2019-01" db="EMBL/GenBank/DDBJ databases">
        <title>A draft genome assembly of the solar-powered sea slug Elysia chlorotica.</title>
        <authorList>
            <person name="Cai H."/>
            <person name="Li Q."/>
            <person name="Fang X."/>
            <person name="Li J."/>
            <person name="Curtis N.E."/>
            <person name="Altenburger A."/>
            <person name="Shibata T."/>
            <person name="Feng M."/>
            <person name="Maeda T."/>
            <person name="Schwartz J.A."/>
            <person name="Shigenobu S."/>
            <person name="Lundholm N."/>
            <person name="Nishiyama T."/>
            <person name="Yang H."/>
            <person name="Hasebe M."/>
            <person name="Li S."/>
            <person name="Pierce S.K."/>
            <person name="Wang J."/>
        </authorList>
    </citation>
    <scope>NUCLEOTIDE SEQUENCE [LARGE SCALE GENOMIC DNA]</scope>
    <source>
        <strain evidence="4">EC2010</strain>
        <tissue evidence="4">Whole organism of an adult</tissue>
    </source>
</reference>
<accession>A0A3S1B919</accession>
<organism evidence="4 5">
    <name type="scientific">Elysia chlorotica</name>
    <name type="common">Eastern emerald elysia</name>
    <name type="synonym">Sea slug</name>
    <dbReference type="NCBI Taxonomy" id="188477"/>
    <lineage>
        <taxon>Eukaryota</taxon>
        <taxon>Metazoa</taxon>
        <taxon>Spiralia</taxon>
        <taxon>Lophotrochozoa</taxon>
        <taxon>Mollusca</taxon>
        <taxon>Gastropoda</taxon>
        <taxon>Heterobranchia</taxon>
        <taxon>Euthyneura</taxon>
        <taxon>Panpulmonata</taxon>
        <taxon>Sacoglossa</taxon>
        <taxon>Placobranchoidea</taxon>
        <taxon>Plakobranchidae</taxon>
        <taxon>Elysia</taxon>
    </lineage>
</organism>
<evidence type="ECO:0000259" key="3">
    <source>
        <dbReference type="PROSITE" id="PS50958"/>
    </source>
</evidence>
<dbReference type="EMBL" id="RQTK01000487">
    <property type="protein sequence ID" value="RUS78823.1"/>
    <property type="molecule type" value="Genomic_DNA"/>
</dbReference>
<feature type="compositionally biased region" description="Polar residues" evidence="2">
    <location>
        <begin position="82"/>
        <end position="91"/>
    </location>
</feature>
<dbReference type="OrthoDB" id="6216652at2759"/>
<sequence>MLVQTITVISSASSQSLKQVQTVAPNEHENAEDMERLAEPTIERTGVSEYQHLNEATSDPETTVSSINRFNQTLASKPLAVSTDSEQQDAPNMTFGEPKTSSLTPARCVTAGTGATPGDVRPTDQRPQSTGHVGDSHSDRHAGHTVFTEYVLGERFETTQSEQSEPSTERRERADISSTSPHAEALFDRKLEFTCRGRCGQEAAFPCGCSAACLVYNTCCQDLASDCPQLVEEGRARLGHLLTSDFTCDDQLVYKISACPTGENQQANQRTNKPPPKLRTSRFVRDTREHGPSDSLFNKRDRIVTQTPTFSTVLPTTQIPSENYSTSSVIERLNEALILSAPVTDLTSGFTFVNKSIYDCHAMPNDSSPVTWSLRLDYSYETPLSLDDLAPFLRERNSYTPVFNQQVLVPHLCLLNVVRSCKHPGEAYEEKCLSSTAVVQSNHVEPALFANQFCAYCQDGQHEGLALLHSNTVSANHTDLHVLVSLSAQGKYTLDAAQGLRHIPVSWLRSQCSITARQPDEDPAPSSTCVTQCSISARQPDEDPASSSTCVTQCQEEDFTLKPDGMCKAPHSALVAISDDGPAPLCPAAVSKIADIVTCGLKLLRPSMKHADFHTPTTSVRRDTTTMKTLQAITLYMDLIKQPVSMLYSDMAKEFLETLNFLALLANYIRDDHTWRVLCTGRKDDRTSPQSEPISSYSVEYLRVFDSQYNVTGQFELAANGAENASTVCSCFVVAHSAEEAQDRTTICKLFCVSTGTIRRSGASVESLRGSECFNHLRDIDRAPAVNNSGRRFGSMPTETTVVLCLVTTVAVCRIAFKSLKIL</sequence>
<evidence type="ECO:0000256" key="2">
    <source>
        <dbReference type="SAM" id="MobiDB-lite"/>
    </source>
</evidence>
<dbReference type="PROSITE" id="PS50958">
    <property type="entry name" value="SMB_2"/>
    <property type="match status" value="1"/>
</dbReference>
<evidence type="ECO:0000256" key="1">
    <source>
        <dbReference type="ARBA" id="ARBA00023157"/>
    </source>
</evidence>
<dbReference type="InterPro" id="IPR001212">
    <property type="entry name" value="Somatomedin_B_dom"/>
</dbReference>
<name>A0A3S1B919_ELYCH</name>
<gene>
    <name evidence="4" type="ORF">EGW08_013408</name>
</gene>
<dbReference type="AlphaFoldDB" id="A0A3S1B919"/>